<evidence type="ECO:0000313" key="2">
    <source>
        <dbReference type="Proteomes" id="UP000004995"/>
    </source>
</evidence>
<proteinExistence type="predicted"/>
<accession>K4ANB5</accession>
<sequence>MDYLDTRLCMSCTQLVAFKAFPMCNHASKPSEI</sequence>
<protein>
    <submittedName>
        <fullName evidence="1">Uncharacterized protein</fullName>
    </submittedName>
</protein>
<dbReference type="EMBL" id="AGNK02005474">
    <property type="status" value="NOT_ANNOTATED_CDS"/>
    <property type="molecule type" value="Genomic_DNA"/>
</dbReference>
<reference evidence="2" key="1">
    <citation type="journal article" date="2012" name="Nat. Biotechnol.">
        <title>Reference genome sequence of the model plant Setaria.</title>
        <authorList>
            <person name="Bennetzen J.L."/>
            <person name="Schmutz J."/>
            <person name="Wang H."/>
            <person name="Percifield R."/>
            <person name="Hawkins J."/>
            <person name="Pontaroli A.C."/>
            <person name="Estep M."/>
            <person name="Feng L."/>
            <person name="Vaughn J.N."/>
            <person name="Grimwood J."/>
            <person name="Jenkins J."/>
            <person name="Barry K."/>
            <person name="Lindquist E."/>
            <person name="Hellsten U."/>
            <person name="Deshpande S."/>
            <person name="Wang X."/>
            <person name="Wu X."/>
            <person name="Mitros T."/>
            <person name="Triplett J."/>
            <person name="Yang X."/>
            <person name="Ye C.Y."/>
            <person name="Mauro-Herrera M."/>
            <person name="Wang L."/>
            <person name="Li P."/>
            <person name="Sharma M."/>
            <person name="Sharma R."/>
            <person name="Ronald P.C."/>
            <person name="Panaud O."/>
            <person name="Kellogg E.A."/>
            <person name="Brutnell T.P."/>
            <person name="Doust A.N."/>
            <person name="Tuskan G.A."/>
            <person name="Rokhsar D."/>
            <person name="Devos K.M."/>
        </authorList>
    </citation>
    <scope>NUCLEOTIDE SEQUENCE [LARGE SCALE GENOMIC DNA]</scope>
    <source>
        <strain evidence="2">cv. Yugu1</strain>
    </source>
</reference>
<organism evidence="1 2">
    <name type="scientific">Setaria italica</name>
    <name type="common">Foxtail millet</name>
    <name type="synonym">Panicum italicum</name>
    <dbReference type="NCBI Taxonomy" id="4555"/>
    <lineage>
        <taxon>Eukaryota</taxon>
        <taxon>Viridiplantae</taxon>
        <taxon>Streptophyta</taxon>
        <taxon>Embryophyta</taxon>
        <taxon>Tracheophyta</taxon>
        <taxon>Spermatophyta</taxon>
        <taxon>Magnoliopsida</taxon>
        <taxon>Liliopsida</taxon>
        <taxon>Poales</taxon>
        <taxon>Poaceae</taxon>
        <taxon>PACMAD clade</taxon>
        <taxon>Panicoideae</taxon>
        <taxon>Panicodae</taxon>
        <taxon>Paniceae</taxon>
        <taxon>Cenchrinae</taxon>
        <taxon>Setaria</taxon>
    </lineage>
</organism>
<evidence type="ECO:0000313" key="1">
    <source>
        <dbReference type="EnsemblPlants" id="KQK88025"/>
    </source>
</evidence>
<keyword evidence="2" id="KW-1185">Reference proteome</keyword>
<name>K4ANB5_SETIT</name>
<dbReference type="HOGENOM" id="CLU_3385675_0_0_1"/>
<dbReference type="InParanoid" id="K4ANB5"/>
<dbReference type="AlphaFoldDB" id="K4ANB5"/>
<dbReference type="Gramene" id="KQK88025">
    <property type="protein sequence ID" value="KQK88025"/>
    <property type="gene ID" value="SETIT_040412mg"/>
</dbReference>
<dbReference type="EnsemblPlants" id="KQK88025">
    <property type="protein sequence ID" value="KQK88025"/>
    <property type="gene ID" value="SETIT_040412mg"/>
</dbReference>
<reference evidence="1" key="2">
    <citation type="submission" date="2018-08" db="UniProtKB">
        <authorList>
            <consortium name="EnsemblPlants"/>
        </authorList>
    </citation>
    <scope>IDENTIFICATION</scope>
    <source>
        <strain evidence="1">Yugu1</strain>
    </source>
</reference>
<dbReference type="Proteomes" id="UP000004995">
    <property type="component" value="Unassembled WGS sequence"/>
</dbReference>